<keyword evidence="7" id="KW-1185">Reference proteome</keyword>
<dbReference type="Gene3D" id="3.40.50.300">
    <property type="entry name" value="P-loop containing nucleotide triphosphate hydrolases"/>
    <property type="match status" value="1"/>
</dbReference>
<dbReference type="InterPro" id="IPR047641">
    <property type="entry name" value="ABC_transpr_MalK/UgpC-like"/>
</dbReference>
<evidence type="ECO:0000256" key="4">
    <source>
        <dbReference type="ARBA" id="ARBA00022840"/>
    </source>
</evidence>
<keyword evidence="6" id="KW-0762">Sugar transport</keyword>
<evidence type="ECO:0000256" key="1">
    <source>
        <dbReference type="ARBA" id="ARBA00022448"/>
    </source>
</evidence>
<dbReference type="RefSeq" id="WP_310325709.1">
    <property type="nucleotide sequence ID" value="NZ_JAVDXV010000002.1"/>
</dbReference>
<evidence type="ECO:0000256" key="3">
    <source>
        <dbReference type="ARBA" id="ARBA00022741"/>
    </source>
</evidence>
<dbReference type="InterPro" id="IPR013611">
    <property type="entry name" value="Transp-assoc_OB_typ2"/>
</dbReference>
<dbReference type="Gene3D" id="2.40.50.140">
    <property type="entry name" value="Nucleic acid-binding proteins"/>
    <property type="match status" value="1"/>
</dbReference>
<comment type="caution">
    <text evidence="6">The sequence shown here is derived from an EMBL/GenBank/DDBJ whole genome shotgun (WGS) entry which is preliminary data.</text>
</comment>
<dbReference type="InterPro" id="IPR012340">
    <property type="entry name" value="NA-bd_OB-fold"/>
</dbReference>
<reference evidence="6 7" key="1">
    <citation type="submission" date="2023-07" db="EMBL/GenBank/DDBJ databases">
        <title>Sorghum-associated microbial communities from plants grown in Nebraska, USA.</title>
        <authorList>
            <person name="Schachtman D."/>
        </authorList>
    </citation>
    <scope>NUCLEOTIDE SEQUENCE [LARGE SCALE GENOMIC DNA]</scope>
    <source>
        <strain evidence="6 7">BE316</strain>
    </source>
</reference>
<keyword evidence="2" id="KW-1003">Cell membrane</keyword>
<keyword evidence="4 6" id="KW-0067">ATP-binding</keyword>
<keyword evidence="1" id="KW-0813">Transport</keyword>
<dbReference type="CDD" id="cd03301">
    <property type="entry name" value="ABC_MalK_N"/>
    <property type="match status" value="1"/>
</dbReference>
<dbReference type="Pfam" id="PF00005">
    <property type="entry name" value="ABC_tran"/>
    <property type="match status" value="1"/>
</dbReference>
<dbReference type="PANTHER" id="PTHR43875:SF10">
    <property type="entry name" value="BLL2173 PROTEIN"/>
    <property type="match status" value="1"/>
</dbReference>
<keyword evidence="2" id="KW-0472">Membrane</keyword>
<dbReference type="SMART" id="SM00382">
    <property type="entry name" value="AAA"/>
    <property type="match status" value="1"/>
</dbReference>
<evidence type="ECO:0000313" key="6">
    <source>
        <dbReference type="EMBL" id="MDR7331891.1"/>
    </source>
</evidence>
<proteinExistence type="predicted"/>
<dbReference type="PROSITE" id="PS50893">
    <property type="entry name" value="ABC_TRANSPORTER_2"/>
    <property type="match status" value="1"/>
</dbReference>
<protein>
    <submittedName>
        <fullName evidence="6">Multiple sugar transport system ATP-binding protein</fullName>
    </submittedName>
</protein>
<organism evidence="6 7">
    <name type="scientific">Roseateles asaccharophilus</name>
    <dbReference type="NCBI Taxonomy" id="582607"/>
    <lineage>
        <taxon>Bacteria</taxon>
        <taxon>Pseudomonadati</taxon>
        <taxon>Pseudomonadota</taxon>
        <taxon>Betaproteobacteria</taxon>
        <taxon>Burkholderiales</taxon>
        <taxon>Sphaerotilaceae</taxon>
        <taxon>Roseateles</taxon>
    </lineage>
</organism>
<dbReference type="InterPro" id="IPR015855">
    <property type="entry name" value="ABC_transpr_MalK-like"/>
</dbReference>
<feature type="domain" description="ABC transporter" evidence="5">
    <location>
        <begin position="4"/>
        <end position="234"/>
    </location>
</feature>
<dbReference type="SUPFAM" id="SSF52540">
    <property type="entry name" value="P-loop containing nucleoside triphosphate hydrolases"/>
    <property type="match status" value="1"/>
</dbReference>
<dbReference type="InterPro" id="IPR008995">
    <property type="entry name" value="Mo/tungstate-bd_C_term_dom"/>
</dbReference>
<dbReference type="EMBL" id="JAVDXV010000002">
    <property type="protein sequence ID" value="MDR7331891.1"/>
    <property type="molecule type" value="Genomic_DNA"/>
</dbReference>
<dbReference type="InterPro" id="IPR003593">
    <property type="entry name" value="AAA+_ATPase"/>
</dbReference>
<sequence length="359" mass="38821">MSSIRLRNVSKRFNDTEVIRDVSVDIADGEFCVLVGPSGSGKSTLLRLIAGLEAPTDGQIHIGDRDVTFEPPKQRDIAMVFQSYALYPQMTVRDNMGFGLRLAGVDKKEAAGKVDVAAEMLGLTHLLDRYPRQLSGGQRQRVAMGRAIVRQPAVYLFDEPLSNLDAALRVQVRGEIVDMHQRLRTTAVYVTHDQVEAMSMGDRIVVLRDGRVEQTGTPHELYQRPANRFVAGFIGSPAMNLLDGELATNGEFATAAGRTALPMAVAAATGRATLGLRPEHCQVLPAGGDAAPGLALDGDVRGLEFTGADTLVQVDTPLGTVTAICDDRSPWKRGDRVRISTPPDRLHVFDGQGRRVAGT</sequence>
<evidence type="ECO:0000259" key="5">
    <source>
        <dbReference type="PROSITE" id="PS50893"/>
    </source>
</evidence>
<dbReference type="Gene3D" id="2.40.50.100">
    <property type="match status" value="1"/>
</dbReference>
<gene>
    <name evidence="6" type="ORF">J2X21_001017</name>
</gene>
<dbReference type="SUPFAM" id="SSF50331">
    <property type="entry name" value="MOP-like"/>
    <property type="match status" value="1"/>
</dbReference>
<dbReference type="InterPro" id="IPR003439">
    <property type="entry name" value="ABC_transporter-like_ATP-bd"/>
</dbReference>
<dbReference type="PANTHER" id="PTHR43875">
    <property type="entry name" value="MALTODEXTRIN IMPORT ATP-BINDING PROTEIN MSMX"/>
    <property type="match status" value="1"/>
</dbReference>
<dbReference type="InterPro" id="IPR017871">
    <property type="entry name" value="ABC_transporter-like_CS"/>
</dbReference>
<keyword evidence="3" id="KW-0547">Nucleotide-binding</keyword>
<dbReference type="InterPro" id="IPR027417">
    <property type="entry name" value="P-loop_NTPase"/>
</dbReference>
<accession>A0ABU2A417</accession>
<dbReference type="PROSITE" id="PS00211">
    <property type="entry name" value="ABC_TRANSPORTER_1"/>
    <property type="match status" value="1"/>
</dbReference>
<name>A0ABU2A417_9BURK</name>
<evidence type="ECO:0000313" key="7">
    <source>
        <dbReference type="Proteomes" id="UP001180825"/>
    </source>
</evidence>
<dbReference type="Proteomes" id="UP001180825">
    <property type="component" value="Unassembled WGS sequence"/>
</dbReference>
<dbReference type="NCBIfam" id="NF008653">
    <property type="entry name" value="PRK11650.1"/>
    <property type="match status" value="1"/>
</dbReference>
<evidence type="ECO:0000256" key="2">
    <source>
        <dbReference type="ARBA" id="ARBA00022475"/>
    </source>
</evidence>
<dbReference type="Pfam" id="PF08402">
    <property type="entry name" value="TOBE_2"/>
    <property type="match status" value="1"/>
</dbReference>
<dbReference type="GO" id="GO:0005524">
    <property type="term" value="F:ATP binding"/>
    <property type="evidence" value="ECO:0007669"/>
    <property type="project" value="UniProtKB-KW"/>
</dbReference>